<dbReference type="Proteomes" id="UP000761264">
    <property type="component" value="Unassembled WGS sequence"/>
</dbReference>
<gene>
    <name evidence="2" type="ORF">HBA54_09460</name>
</gene>
<dbReference type="EMBL" id="JAAQPH010000006">
    <property type="protein sequence ID" value="NIA68817.1"/>
    <property type="molecule type" value="Genomic_DNA"/>
</dbReference>
<feature type="chain" id="PRO_5037171184" evidence="1">
    <location>
        <begin position="20"/>
        <end position="235"/>
    </location>
</feature>
<dbReference type="RefSeq" id="WP_167223816.1">
    <property type="nucleotide sequence ID" value="NZ_JAAQPH010000006.1"/>
</dbReference>
<dbReference type="PROSITE" id="PS51257">
    <property type="entry name" value="PROKAR_LIPOPROTEIN"/>
    <property type="match status" value="1"/>
</dbReference>
<name>A0A967C8S1_9PROT</name>
<sequence>MYRPMIVILTLFLAAGCAAVNPQSETDSSAILPIEIQAALKPGQGAFAPDQFYLTAAASRAGYDKILLDPLLYYAPLEQMRLVSSGDRQILLNNFYILLNQELAKDFTIVRYPQPGAARVQFALLPVTRDAVALDTVSTALRDADESAVVRDLLASPLLKGRAYIVEAEWTDSLSGAVLGATVDRHFGRKTIDVAQIRNWADVNLLLQDYAALVRYRLCRFRDARNCIEPPEAMR</sequence>
<protein>
    <submittedName>
        <fullName evidence="2">DUF3313 domain-containing protein</fullName>
    </submittedName>
</protein>
<dbReference type="AlphaFoldDB" id="A0A967C8S1"/>
<proteinExistence type="predicted"/>
<feature type="signal peptide" evidence="1">
    <location>
        <begin position="1"/>
        <end position="19"/>
    </location>
</feature>
<evidence type="ECO:0000313" key="3">
    <source>
        <dbReference type="Proteomes" id="UP000761264"/>
    </source>
</evidence>
<comment type="caution">
    <text evidence="2">The sequence shown here is derived from an EMBL/GenBank/DDBJ whole genome shotgun (WGS) entry which is preliminary data.</text>
</comment>
<evidence type="ECO:0000313" key="2">
    <source>
        <dbReference type="EMBL" id="NIA68817.1"/>
    </source>
</evidence>
<evidence type="ECO:0000256" key="1">
    <source>
        <dbReference type="SAM" id="SignalP"/>
    </source>
</evidence>
<keyword evidence="3" id="KW-1185">Reference proteome</keyword>
<dbReference type="InterPro" id="IPR021747">
    <property type="entry name" value="DUF3313"/>
</dbReference>
<keyword evidence="1" id="KW-0732">Signal</keyword>
<dbReference type="Pfam" id="PF11769">
    <property type="entry name" value="DUF3313"/>
    <property type="match status" value="1"/>
</dbReference>
<accession>A0A967C8S1</accession>
<organism evidence="2 3">
    <name type="scientific">Pelagibius litoralis</name>
    <dbReference type="NCBI Taxonomy" id="374515"/>
    <lineage>
        <taxon>Bacteria</taxon>
        <taxon>Pseudomonadati</taxon>
        <taxon>Pseudomonadota</taxon>
        <taxon>Alphaproteobacteria</taxon>
        <taxon>Rhodospirillales</taxon>
        <taxon>Rhodovibrionaceae</taxon>
        <taxon>Pelagibius</taxon>
    </lineage>
</organism>
<reference evidence="2" key="1">
    <citation type="submission" date="2020-03" db="EMBL/GenBank/DDBJ databases">
        <title>Genome of Pelagibius litoralis DSM 21314T.</title>
        <authorList>
            <person name="Wang G."/>
        </authorList>
    </citation>
    <scope>NUCLEOTIDE SEQUENCE</scope>
    <source>
        <strain evidence="2">DSM 21314</strain>
    </source>
</reference>